<protein>
    <submittedName>
        <fullName evidence="2">Helix-turn-helix domain-containing protein</fullName>
    </submittedName>
</protein>
<feature type="domain" description="Helix-turn-helix" evidence="1">
    <location>
        <begin position="16"/>
        <end position="62"/>
    </location>
</feature>
<evidence type="ECO:0000259" key="1">
    <source>
        <dbReference type="Pfam" id="PF12728"/>
    </source>
</evidence>
<keyword evidence="3" id="KW-1185">Reference proteome</keyword>
<name>A0A6G9YBN0_9NOCA</name>
<dbReference type="KEGG" id="nah:F5544_13755"/>
<dbReference type="Pfam" id="PF12728">
    <property type="entry name" value="HTH_17"/>
    <property type="match status" value="1"/>
</dbReference>
<organism evidence="2 3">
    <name type="scientific">Nocardia arthritidis</name>
    <dbReference type="NCBI Taxonomy" id="228602"/>
    <lineage>
        <taxon>Bacteria</taxon>
        <taxon>Bacillati</taxon>
        <taxon>Actinomycetota</taxon>
        <taxon>Actinomycetes</taxon>
        <taxon>Mycobacteriales</taxon>
        <taxon>Nocardiaceae</taxon>
        <taxon>Nocardia</taxon>
    </lineage>
</organism>
<dbReference type="EMBL" id="CP046172">
    <property type="protein sequence ID" value="QIS10639.1"/>
    <property type="molecule type" value="Genomic_DNA"/>
</dbReference>
<dbReference type="NCBIfam" id="TIGR01764">
    <property type="entry name" value="excise"/>
    <property type="match status" value="1"/>
</dbReference>
<dbReference type="InterPro" id="IPR009061">
    <property type="entry name" value="DNA-bd_dom_put_sf"/>
</dbReference>
<dbReference type="Proteomes" id="UP000503540">
    <property type="component" value="Chromosome"/>
</dbReference>
<dbReference type="GO" id="GO:0003677">
    <property type="term" value="F:DNA binding"/>
    <property type="evidence" value="ECO:0007669"/>
    <property type="project" value="InterPro"/>
</dbReference>
<sequence>MISRNPLGVDQARDLVSLQKAATLIDVDPKTIRNWINDGRLQGYKLNGRMWRVNRAEVLALARPIKSSGGAA</sequence>
<dbReference type="InterPro" id="IPR010093">
    <property type="entry name" value="SinI_DNA-bd"/>
</dbReference>
<dbReference type="InterPro" id="IPR041657">
    <property type="entry name" value="HTH_17"/>
</dbReference>
<dbReference type="RefSeq" id="WP_167473584.1">
    <property type="nucleotide sequence ID" value="NZ_CP046172.1"/>
</dbReference>
<evidence type="ECO:0000313" key="2">
    <source>
        <dbReference type="EMBL" id="QIS10639.1"/>
    </source>
</evidence>
<dbReference type="AlphaFoldDB" id="A0A6G9YBN0"/>
<proteinExistence type="predicted"/>
<dbReference type="SUPFAM" id="SSF46955">
    <property type="entry name" value="Putative DNA-binding domain"/>
    <property type="match status" value="1"/>
</dbReference>
<reference evidence="2 3" key="1">
    <citation type="journal article" date="2019" name="ACS Chem. Biol.">
        <title>Identification and Mobilization of a Cryptic Antibiotic Biosynthesis Gene Locus from a Human-Pathogenic Nocardia Isolate.</title>
        <authorList>
            <person name="Herisse M."/>
            <person name="Ishida K."/>
            <person name="Porter J.L."/>
            <person name="Howden B."/>
            <person name="Hertweck C."/>
            <person name="Stinear T.P."/>
            <person name="Pidot S.J."/>
        </authorList>
    </citation>
    <scope>NUCLEOTIDE SEQUENCE [LARGE SCALE GENOMIC DNA]</scope>
    <source>
        <strain evidence="2 3">AUSMDU00012717</strain>
    </source>
</reference>
<gene>
    <name evidence="2" type="ORF">F5544_13755</name>
</gene>
<accession>A0A6G9YBN0</accession>
<evidence type="ECO:0000313" key="3">
    <source>
        <dbReference type="Proteomes" id="UP000503540"/>
    </source>
</evidence>